<feature type="domain" description="Fungal-type protein kinase" evidence="2">
    <location>
        <begin position="2"/>
        <end position="325"/>
    </location>
</feature>
<dbReference type="AlphaFoldDB" id="A0A0C3Q3L8"/>
<dbReference type="InterPro" id="IPR008266">
    <property type="entry name" value="Tyr_kinase_AS"/>
</dbReference>
<evidence type="ECO:0000313" key="4">
    <source>
        <dbReference type="Proteomes" id="UP000054248"/>
    </source>
</evidence>
<feature type="region of interest" description="Disordered" evidence="1">
    <location>
        <begin position="414"/>
        <end position="479"/>
    </location>
</feature>
<organism evidence="3 4">
    <name type="scientific">Tulasnella calospora MUT 4182</name>
    <dbReference type="NCBI Taxonomy" id="1051891"/>
    <lineage>
        <taxon>Eukaryota</taxon>
        <taxon>Fungi</taxon>
        <taxon>Dikarya</taxon>
        <taxon>Basidiomycota</taxon>
        <taxon>Agaricomycotina</taxon>
        <taxon>Agaricomycetes</taxon>
        <taxon>Cantharellales</taxon>
        <taxon>Tulasnellaceae</taxon>
        <taxon>Tulasnella</taxon>
    </lineage>
</organism>
<feature type="compositionally biased region" description="Polar residues" evidence="1">
    <location>
        <begin position="460"/>
        <end position="471"/>
    </location>
</feature>
<proteinExistence type="predicted"/>
<dbReference type="Gene3D" id="1.10.510.10">
    <property type="entry name" value="Transferase(Phosphotransferase) domain 1"/>
    <property type="match status" value="1"/>
</dbReference>
<dbReference type="PROSITE" id="PS00109">
    <property type="entry name" value="PROTEIN_KINASE_TYR"/>
    <property type="match status" value="1"/>
</dbReference>
<dbReference type="InterPro" id="IPR011009">
    <property type="entry name" value="Kinase-like_dom_sf"/>
</dbReference>
<reference evidence="3 4" key="1">
    <citation type="submission" date="2014-04" db="EMBL/GenBank/DDBJ databases">
        <authorList>
            <consortium name="DOE Joint Genome Institute"/>
            <person name="Kuo A."/>
            <person name="Girlanda M."/>
            <person name="Perotto S."/>
            <person name="Kohler A."/>
            <person name="Nagy L.G."/>
            <person name="Floudas D."/>
            <person name="Copeland A."/>
            <person name="Barry K.W."/>
            <person name="Cichocki N."/>
            <person name="Veneault-Fourrey C."/>
            <person name="LaButti K."/>
            <person name="Lindquist E.A."/>
            <person name="Lipzen A."/>
            <person name="Lundell T."/>
            <person name="Morin E."/>
            <person name="Murat C."/>
            <person name="Sun H."/>
            <person name="Tunlid A."/>
            <person name="Henrissat B."/>
            <person name="Grigoriev I.V."/>
            <person name="Hibbett D.S."/>
            <person name="Martin F."/>
            <person name="Nordberg H.P."/>
            <person name="Cantor M.N."/>
            <person name="Hua S.X."/>
        </authorList>
    </citation>
    <scope>NUCLEOTIDE SEQUENCE [LARGE SCALE GENOMIC DNA]</scope>
    <source>
        <strain evidence="3 4">MUT 4182</strain>
    </source>
</reference>
<dbReference type="HOGENOM" id="CLU_570108_0_0_1"/>
<gene>
    <name evidence="3" type="ORF">M407DRAFT_227746</name>
</gene>
<name>A0A0C3Q3L8_9AGAM</name>
<evidence type="ECO:0000259" key="2">
    <source>
        <dbReference type="Pfam" id="PF17667"/>
    </source>
</evidence>
<dbReference type="Pfam" id="PF17667">
    <property type="entry name" value="Pkinase_fungal"/>
    <property type="match status" value="1"/>
</dbReference>
<dbReference type="STRING" id="1051891.A0A0C3Q3L8"/>
<dbReference type="GO" id="GO:0004672">
    <property type="term" value="F:protein kinase activity"/>
    <property type="evidence" value="ECO:0007669"/>
    <property type="project" value="InterPro"/>
</dbReference>
<protein>
    <recommendedName>
        <fullName evidence="2">Fungal-type protein kinase domain-containing protein</fullName>
    </recommendedName>
</protein>
<dbReference type="PANTHER" id="PTHR38248:SF2">
    <property type="entry name" value="FUNK1 11"/>
    <property type="match status" value="1"/>
</dbReference>
<evidence type="ECO:0000256" key="1">
    <source>
        <dbReference type="SAM" id="MobiDB-lite"/>
    </source>
</evidence>
<dbReference type="InterPro" id="IPR040976">
    <property type="entry name" value="Pkinase_fungal"/>
</dbReference>
<dbReference type="SUPFAM" id="SSF56112">
    <property type="entry name" value="Protein kinase-like (PK-like)"/>
    <property type="match status" value="1"/>
</dbReference>
<dbReference type="EMBL" id="KN823354">
    <property type="protein sequence ID" value="KIO17681.1"/>
    <property type="molecule type" value="Genomic_DNA"/>
</dbReference>
<sequence length="479" mass="53751">MFIQVIGRLASMDPQSMGYDARFSNSGRVLASESRTMATRLEVVSAAPTQYHDQRPETEASNTIVIDLFVNRPLFEARGLLFSRFTRVWEGCEVVDNDWEKGDLRIVKQNWADAKRPSEAFLYEKTKDVPNVARLVGSEAGSRTIDARSTWGDGEVIGVYRKGQEKANLLPHLDLASDEEPFTLYKREGHSPPFSRVLVRMVFKEKGRSIFKVRDSQELLEATKQWVTGLWGLSEKEILHRDVSSGNLLLGHDVNSPAFIIDLGLAHCSNQPEVNRSSDKSDHQRIAQTHHHLTELLEARLHSRTVKHQIHHDAESVFWVLLYIVLLEEQSTRAQTALAALLSTEVDPVHDKKVVFLTGSLNPDSTRCFKLEGRFKDLARFLSRFAAILWDRLERNGTIKLEDIVNVIDTEMSSLPQGSGKKVEPAAVPAGAGSGPSKRKAESAEGPEEQVNEDRPGPSTRASKGTRSSSRLIRRRVEE</sequence>
<evidence type="ECO:0000313" key="3">
    <source>
        <dbReference type="EMBL" id="KIO17681.1"/>
    </source>
</evidence>
<dbReference type="Proteomes" id="UP000054248">
    <property type="component" value="Unassembled WGS sequence"/>
</dbReference>
<keyword evidence="4" id="KW-1185">Reference proteome</keyword>
<dbReference type="OrthoDB" id="3265188at2759"/>
<dbReference type="PANTHER" id="PTHR38248">
    <property type="entry name" value="FUNK1 6"/>
    <property type="match status" value="1"/>
</dbReference>
<accession>A0A0C3Q3L8</accession>
<reference evidence="4" key="2">
    <citation type="submission" date="2015-01" db="EMBL/GenBank/DDBJ databases">
        <title>Evolutionary Origins and Diversification of the Mycorrhizal Mutualists.</title>
        <authorList>
            <consortium name="DOE Joint Genome Institute"/>
            <consortium name="Mycorrhizal Genomics Consortium"/>
            <person name="Kohler A."/>
            <person name="Kuo A."/>
            <person name="Nagy L.G."/>
            <person name="Floudas D."/>
            <person name="Copeland A."/>
            <person name="Barry K.W."/>
            <person name="Cichocki N."/>
            <person name="Veneault-Fourrey C."/>
            <person name="LaButti K."/>
            <person name="Lindquist E.A."/>
            <person name="Lipzen A."/>
            <person name="Lundell T."/>
            <person name="Morin E."/>
            <person name="Murat C."/>
            <person name="Riley R."/>
            <person name="Ohm R."/>
            <person name="Sun H."/>
            <person name="Tunlid A."/>
            <person name="Henrissat B."/>
            <person name="Grigoriev I.V."/>
            <person name="Hibbett D.S."/>
            <person name="Martin F."/>
        </authorList>
    </citation>
    <scope>NUCLEOTIDE SEQUENCE [LARGE SCALE GENOMIC DNA]</scope>
    <source>
        <strain evidence="4">MUT 4182</strain>
    </source>
</reference>